<dbReference type="AlphaFoldDB" id="A0AAW8ANZ4"/>
<sequence length="76" mass="8769">QHLSEPVATFFQVFSHLHELRQQDLQLDLKGCTEGQLPEATFSDGQRRPVDPTLLEELQKVFTLEMAYTIYVPFSC</sequence>
<accession>A0AAW8ANZ4</accession>
<dbReference type="RefSeq" id="WP_305203001.1">
    <property type="nucleotide sequence ID" value="NZ_JAUUIA010001662.1"/>
</dbReference>
<protein>
    <submittedName>
        <fullName evidence="1">Uncharacterized protein</fullName>
    </submittedName>
</protein>
<name>A0AAW8ANZ4_KLEPN</name>
<dbReference type="Proteomes" id="UP001244490">
    <property type="component" value="Unassembled WGS sequence"/>
</dbReference>
<dbReference type="PANTHER" id="PTHR44662">
    <property type="entry name" value="WD REPEAT-CONTAINING PROTEIN 81"/>
    <property type="match status" value="1"/>
</dbReference>
<gene>
    <name evidence="1" type="ORF">Q6294_34740</name>
</gene>
<proteinExistence type="predicted"/>
<evidence type="ECO:0000313" key="1">
    <source>
        <dbReference type="EMBL" id="MDP0972090.1"/>
    </source>
</evidence>
<reference evidence="1" key="1">
    <citation type="submission" date="2023-07" db="EMBL/GenBank/DDBJ databases">
        <authorList>
            <person name="Peng Z."/>
        </authorList>
    </citation>
    <scope>NUCLEOTIDE SEQUENCE</scope>
    <source>
        <strain evidence="1">KP219</strain>
    </source>
</reference>
<dbReference type="PANTHER" id="PTHR44662:SF1">
    <property type="entry name" value="WD REPEAT-CONTAINING PROTEIN 81"/>
    <property type="match status" value="1"/>
</dbReference>
<feature type="non-terminal residue" evidence="1">
    <location>
        <position position="76"/>
    </location>
</feature>
<dbReference type="InterPro" id="IPR052651">
    <property type="entry name" value="WDR81"/>
</dbReference>
<comment type="caution">
    <text evidence="1">The sequence shown here is derived from an EMBL/GenBank/DDBJ whole genome shotgun (WGS) entry which is preliminary data.</text>
</comment>
<dbReference type="EMBL" id="JAUUIA010001662">
    <property type="protein sequence ID" value="MDP0972090.1"/>
    <property type="molecule type" value="Genomic_DNA"/>
</dbReference>
<feature type="non-terminal residue" evidence="1">
    <location>
        <position position="1"/>
    </location>
</feature>
<organism evidence="1 2">
    <name type="scientific">Klebsiella pneumoniae</name>
    <dbReference type="NCBI Taxonomy" id="573"/>
    <lineage>
        <taxon>Bacteria</taxon>
        <taxon>Pseudomonadati</taxon>
        <taxon>Pseudomonadota</taxon>
        <taxon>Gammaproteobacteria</taxon>
        <taxon>Enterobacterales</taxon>
        <taxon>Enterobacteriaceae</taxon>
        <taxon>Klebsiella/Raoultella group</taxon>
        <taxon>Klebsiella</taxon>
        <taxon>Klebsiella pneumoniae complex</taxon>
    </lineage>
</organism>
<dbReference type="GO" id="GO:0035014">
    <property type="term" value="F:phosphatidylinositol 3-kinase regulator activity"/>
    <property type="evidence" value="ECO:0007669"/>
    <property type="project" value="TreeGrafter"/>
</dbReference>
<evidence type="ECO:0000313" key="2">
    <source>
        <dbReference type="Proteomes" id="UP001244490"/>
    </source>
</evidence>